<organism evidence="6">
    <name type="scientific">Rhizophora mucronata</name>
    <name type="common">Asiatic mangrove</name>
    <dbReference type="NCBI Taxonomy" id="61149"/>
    <lineage>
        <taxon>Eukaryota</taxon>
        <taxon>Viridiplantae</taxon>
        <taxon>Streptophyta</taxon>
        <taxon>Embryophyta</taxon>
        <taxon>Tracheophyta</taxon>
        <taxon>Spermatophyta</taxon>
        <taxon>Magnoliopsida</taxon>
        <taxon>eudicotyledons</taxon>
        <taxon>Gunneridae</taxon>
        <taxon>Pentapetalae</taxon>
        <taxon>rosids</taxon>
        <taxon>fabids</taxon>
        <taxon>Malpighiales</taxon>
        <taxon>Rhizophoraceae</taxon>
        <taxon>Rhizophora</taxon>
    </lineage>
</organism>
<dbReference type="FunFam" id="2.40.100.10:FF:000007">
    <property type="entry name" value="Peptidyl-prolyl cis-trans isomerase CWC27 homolog"/>
    <property type="match status" value="1"/>
</dbReference>
<dbReference type="PROSITE" id="PS00170">
    <property type="entry name" value="CSA_PPIASE_1"/>
    <property type="match status" value="1"/>
</dbReference>
<dbReference type="InterPro" id="IPR002130">
    <property type="entry name" value="Cyclophilin-type_PPIase_dom"/>
</dbReference>
<dbReference type="Pfam" id="PF00160">
    <property type="entry name" value="Pro_isomerase"/>
    <property type="match status" value="1"/>
</dbReference>
<accession>A0A2P2K2L0</accession>
<evidence type="ECO:0000256" key="1">
    <source>
        <dbReference type="ARBA" id="ARBA00004123"/>
    </source>
</evidence>
<feature type="region of interest" description="Disordered" evidence="4">
    <location>
        <begin position="228"/>
        <end position="377"/>
    </location>
</feature>
<dbReference type="GO" id="GO:0003755">
    <property type="term" value="F:peptidyl-prolyl cis-trans isomerase activity"/>
    <property type="evidence" value="ECO:0007669"/>
    <property type="project" value="InterPro"/>
</dbReference>
<evidence type="ECO:0000256" key="4">
    <source>
        <dbReference type="SAM" id="MobiDB-lite"/>
    </source>
</evidence>
<keyword evidence="2" id="KW-0143">Chaperone</keyword>
<feature type="compositionally biased region" description="Basic and acidic residues" evidence="4">
    <location>
        <begin position="230"/>
        <end position="281"/>
    </location>
</feature>
<feature type="domain" description="PPIase cyclophilin-type" evidence="5">
    <location>
        <begin position="22"/>
        <end position="159"/>
    </location>
</feature>
<sequence length="504" mass="56539">MSSIYVLEPPTKGKVILNTTYGPLDIELWPKEAPKAVRNFVQLCLEGYYDSTIFHRVIKGFLVQGGDPTATGTGGESIYGSMFADEFHSRLRFNHRGLVACANAGQPHSNGSQFFISLDKCDWLDRKNTIFGKVTGDSIYNLLSLGEVETDKNDCPLDPPPRIKSVEVLWNPFEDIVPRIASKPLSQSTTDTEIKDQKKKAVKKLNLLSFGEEAEEEDKELATVKQKIKSSHDVLDDPRLLREEDPSKELDSSVAKATRDIKLSVREALSLKKEQSQKDSEAEFVNDSGDDDDDNGDNNSDDNDASFDARMRQQVLRKRKELGDIPSKQKQNERSVPSASQTSARGSSPGSMDDEQPKLEKLSLKKKGIGSDARAERMANADADLQLMGEAERGRMLQKQKKRRLQGREDEVLAKLEKFKKTISAKAIASNSESGRAGREDLSDWSTVRLKFEPESGKDGMSRKDDPNDYVVYDPLVEKGKEKFNRMQAKQKRREREWAGKSLT</sequence>
<dbReference type="InterPro" id="IPR044666">
    <property type="entry name" value="Cyclophilin_A-like"/>
</dbReference>
<dbReference type="InterPro" id="IPR029000">
    <property type="entry name" value="Cyclophilin-like_dom_sf"/>
</dbReference>
<dbReference type="PRINTS" id="PR00153">
    <property type="entry name" value="CSAPPISMRASE"/>
</dbReference>
<comment type="subcellular location">
    <subcellularLocation>
        <location evidence="1">Nucleus</location>
    </subcellularLocation>
</comment>
<evidence type="ECO:0000256" key="2">
    <source>
        <dbReference type="ARBA" id="ARBA00023186"/>
    </source>
</evidence>
<dbReference type="Gene3D" id="2.40.100.10">
    <property type="entry name" value="Cyclophilin-like"/>
    <property type="match status" value="1"/>
</dbReference>
<feature type="compositionally biased region" description="Polar residues" evidence="4">
    <location>
        <begin position="334"/>
        <end position="350"/>
    </location>
</feature>
<dbReference type="GO" id="GO:0006457">
    <property type="term" value="P:protein folding"/>
    <property type="evidence" value="ECO:0007669"/>
    <property type="project" value="InterPro"/>
</dbReference>
<dbReference type="CDD" id="cd01925">
    <property type="entry name" value="cyclophilin_CeCYP16-like"/>
    <property type="match status" value="1"/>
</dbReference>
<dbReference type="EMBL" id="GGEC01019483">
    <property type="protein sequence ID" value="MBW99966.1"/>
    <property type="molecule type" value="Transcribed_RNA"/>
</dbReference>
<evidence type="ECO:0000259" key="5">
    <source>
        <dbReference type="PROSITE" id="PS50072"/>
    </source>
</evidence>
<keyword evidence="3" id="KW-0539">Nucleus</keyword>
<dbReference type="SUPFAM" id="SSF50891">
    <property type="entry name" value="Cyclophilin-like"/>
    <property type="match status" value="1"/>
</dbReference>
<name>A0A2P2K2L0_RHIMU</name>
<feature type="compositionally biased region" description="Basic and acidic residues" evidence="4">
    <location>
        <begin position="494"/>
        <end position="504"/>
    </location>
</feature>
<evidence type="ECO:0000313" key="6">
    <source>
        <dbReference type="EMBL" id="MBW99966.1"/>
    </source>
</evidence>
<feature type="compositionally biased region" description="Acidic residues" evidence="4">
    <location>
        <begin position="282"/>
        <end position="305"/>
    </location>
</feature>
<reference evidence="6" key="1">
    <citation type="submission" date="2018-02" db="EMBL/GenBank/DDBJ databases">
        <title>Rhizophora mucronata_Transcriptome.</title>
        <authorList>
            <person name="Meera S.P."/>
            <person name="Sreeshan A."/>
            <person name="Augustine A."/>
        </authorList>
    </citation>
    <scope>NUCLEOTIDE SEQUENCE</scope>
    <source>
        <tissue evidence="6">Leaf</tissue>
    </source>
</reference>
<feature type="region of interest" description="Disordered" evidence="4">
    <location>
        <begin position="482"/>
        <end position="504"/>
    </location>
</feature>
<dbReference type="InterPro" id="IPR020892">
    <property type="entry name" value="Cyclophilin-type_PPIase_CS"/>
</dbReference>
<dbReference type="PROSITE" id="PS50072">
    <property type="entry name" value="CSA_PPIASE_2"/>
    <property type="match status" value="1"/>
</dbReference>
<evidence type="ECO:0000256" key="3">
    <source>
        <dbReference type="ARBA" id="ARBA00023242"/>
    </source>
</evidence>
<dbReference type="PANTHER" id="PTHR45625:SF6">
    <property type="entry name" value="SPLICEOSOME-ASSOCIATED PROTEIN CWC27 HOMOLOG"/>
    <property type="match status" value="1"/>
</dbReference>
<dbReference type="PANTHER" id="PTHR45625">
    <property type="entry name" value="PEPTIDYL-PROLYL CIS-TRANS ISOMERASE-RELATED"/>
    <property type="match status" value="1"/>
</dbReference>
<protein>
    <submittedName>
        <fullName evidence="6">Uncharacterized protein MANES_03G050500</fullName>
    </submittedName>
</protein>
<dbReference type="GO" id="GO:0071013">
    <property type="term" value="C:catalytic step 2 spliceosome"/>
    <property type="evidence" value="ECO:0007669"/>
    <property type="project" value="TreeGrafter"/>
</dbReference>
<proteinExistence type="predicted"/>
<dbReference type="AlphaFoldDB" id="A0A2P2K2L0"/>